<dbReference type="Proteomes" id="UP001530400">
    <property type="component" value="Unassembled WGS sequence"/>
</dbReference>
<evidence type="ECO:0000313" key="9">
    <source>
        <dbReference type="EMBL" id="KAL3799499.1"/>
    </source>
</evidence>
<evidence type="ECO:0000256" key="7">
    <source>
        <dbReference type="ARBA" id="ARBA00023136"/>
    </source>
</evidence>
<evidence type="ECO:0000256" key="8">
    <source>
        <dbReference type="SAM" id="Phobius"/>
    </source>
</evidence>
<name>A0ABD3QI62_9STRA</name>
<dbReference type="GO" id="GO:0016757">
    <property type="term" value="F:glycosyltransferase activity"/>
    <property type="evidence" value="ECO:0007669"/>
    <property type="project" value="UniProtKB-KW"/>
</dbReference>
<dbReference type="PANTHER" id="PTHR21461:SF69">
    <property type="entry name" value="GLYCOSYLTRANSFERASE FAMILY 92 PROTEIN"/>
    <property type="match status" value="1"/>
</dbReference>
<protein>
    <recommendedName>
        <fullName evidence="11">Glycosyltransferase family 92 protein</fullName>
    </recommendedName>
</protein>
<keyword evidence="6 8" id="KW-1133">Transmembrane helix</keyword>
<accession>A0ABD3QI62</accession>
<dbReference type="Pfam" id="PF01697">
    <property type="entry name" value="Glyco_transf_92"/>
    <property type="match status" value="1"/>
</dbReference>
<evidence type="ECO:0000256" key="6">
    <source>
        <dbReference type="ARBA" id="ARBA00022989"/>
    </source>
</evidence>
<keyword evidence="5 8" id="KW-0812">Transmembrane</keyword>
<keyword evidence="4" id="KW-0808">Transferase</keyword>
<keyword evidence="7 8" id="KW-0472">Membrane</keyword>
<evidence type="ECO:0000256" key="3">
    <source>
        <dbReference type="ARBA" id="ARBA00022676"/>
    </source>
</evidence>
<dbReference type="AlphaFoldDB" id="A0ABD3QI62"/>
<organism evidence="9 10">
    <name type="scientific">Cyclotella atomus</name>
    <dbReference type="NCBI Taxonomy" id="382360"/>
    <lineage>
        <taxon>Eukaryota</taxon>
        <taxon>Sar</taxon>
        <taxon>Stramenopiles</taxon>
        <taxon>Ochrophyta</taxon>
        <taxon>Bacillariophyta</taxon>
        <taxon>Coscinodiscophyceae</taxon>
        <taxon>Thalassiosirophycidae</taxon>
        <taxon>Stephanodiscales</taxon>
        <taxon>Stephanodiscaceae</taxon>
        <taxon>Cyclotella</taxon>
    </lineage>
</organism>
<comment type="similarity">
    <text evidence="2">Belongs to the glycosyltransferase 92 family.</text>
</comment>
<gene>
    <name evidence="9" type="ORF">ACHAWO_002393</name>
</gene>
<reference evidence="9 10" key="1">
    <citation type="submission" date="2024-10" db="EMBL/GenBank/DDBJ databases">
        <title>Updated reference genomes for cyclostephanoid diatoms.</title>
        <authorList>
            <person name="Roberts W.R."/>
            <person name="Alverson A.J."/>
        </authorList>
    </citation>
    <scope>NUCLEOTIDE SEQUENCE [LARGE SCALE GENOMIC DNA]</scope>
    <source>
        <strain evidence="9 10">AJA010-31</strain>
    </source>
</reference>
<keyword evidence="10" id="KW-1185">Reference proteome</keyword>
<dbReference type="EMBL" id="JALLPJ020000183">
    <property type="protein sequence ID" value="KAL3799499.1"/>
    <property type="molecule type" value="Genomic_DNA"/>
</dbReference>
<evidence type="ECO:0000256" key="5">
    <source>
        <dbReference type="ARBA" id="ARBA00022692"/>
    </source>
</evidence>
<dbReference type="PANTHER" id="PTHR21461">
    <property type="entry name" value="GLYCOSYLTRANSFERASE FAMILY 92 PROTEIN"/>
    <property type="match status" value="1"/>
</dbReference>
<proteinExistence type="inferred from homology"/>
<dbReference type="GO" id="GO:0016020">
    <property type="term" value="C:membrane"/>
    <property type="evidence" value="ECO:0007669"/>
    <property type="project" value="UniProtKB-SubCell"/>
</dbReference>
<evidence type="ECO:0008006" key="11">
    <source>
        <dbReference type="Google" id="ProtNLM"/>
    </source>
</evidence>
<comment type="subcellular location">
    <subcellularLocation>
        <location evidence="1">Membrane</location>
        <topology evidence="1">Single-pass membrane protein</topology>
    </subcellularLocation>
</comment>
<keyword evidence="3" id="KW-0328">Glycosyltransferase</keyword>
<evidence type="ECO:0000256" key="1">
    <source>
        <dbReference type="ARBA" id="ARBA00004167"/>
    </source>
</evidence>
<evidence type="ECO:0000313" key="10">
    <source>
        <dbReference type="Proteomes" id="UP001530400"/>
    </source>
</evidence>
<evidence type="ECO:0000256" key="2">
    <source>
        <dbReference type="ARBA" id="ARBA00007647"/>
    </source>
</evidence>
<feature type="transmembrane region" description="Helical" evidence="8">
    <location>
        <begin position="20"/>
        <end position="43"/>
    </location>
</feature>
<evidence type="ECO:0000256" key="4">
    <source>
        <dbReference type="ARBA" id="ARBA00022679"/>
    </source>
</evidence>
<comment type="caution">
    <text evidence="9">The sequence shown here is derived from an EMBL/GenBank/DDBJ whole genome shotgun (WGS) entry which is preliminary data.</text>
</comment>
<sequence>MIMHRAADHRRQALRINIRLCRLVLLAAASLLITSFLCLIVMYGQLEVLDDQPFFISDTPSSRQQIKADGSKKDWPPTLNVYTEPIASHDIWYEDPSAQAPKPKQPLPHRSPRSYDLTKLSFPQISLTSQETTSNICKSIPTFLPIDDFGTTIKDPYLPWIHDIFLSHDKSQVHILAQNRRRCHTGKNHQEEMKYWEGQLALFQPVALKRLVNTTNFNADDTVKYRLSTHEEADTDASETRFRCRFKVVDYALQTYTYAGETLSTYPFNYEFVNWRKRKKSMLEDGKEQSYFWLSPLIFHCPIPKPLLKYATKSQLLLDIVPIRTPSRRNDRDGYFFHEGHGGPMTFNASKAFGDDYVVPDTNDSGRWENLPVCALKSASDGKEQAVASIKSDEEKPHQLVACTWTSALHQRRGNERRISDGKSRLREWITFHLEAGFDHMYIFDNTGANPEIFRLKNEADPDFGNATADKVKDDLSSVTNLFPASKVTRIDWPATICNNNRPAHDDPGERSSQYAAEAACRMRYGSDTTWMSSMDPDEYFIPMGNYTSWKQILDKVDRDEGRKILKFRSTRARPLLSALEPTYDEGVKECTKEMGKTHNQCLTKKAENTYLETYNCEYIKSPKPERFARAMKQMYRPGKSNLMSHTREYHISRPLFLMTRFPDFVLSHFVHYSTVTTDLATEKQHTQGNFIQDVTTNAKRERFVDDELNEGVLIHAKTTVPAETFSRETMCKLNAPSNCLVGIPCPDHVPFNDALHTKNVFHDENGEFCNCWMNRKVENYWLPKLKAALSKIGSVD</sequence>
<dbReference type="InterPro" id="IPR008166">
    <property type="entry name" value="Glyco_transf_92"/>
</dbReference>